<reference evidence="8" key="1">
    <citation type="submission" date="2023-12" db="EMBL/GenBank/DDBJ databases">
        <title>Mannheima indologenes sp. nov. proposed for Clade V organisms of Mannheimia.</title>
        <authorList>
            <person name="Christensen H."/>
        </authorList>
    </citation>
    <scope>NUCLEOTIDE SEQUENCE</scope>
    <source>
        <strain evidence="8">M14.4</strain>
    </source>
</reference>
<feature type="domain" description="Cytochrome c" evidence="7">
    <location>
        <begin position="335"/>
        <end position="455"/>
    </location>
</feature>
<dbReference type="InterPro" id="IPR025992">
    <property type="entry name" value="Haem-bd"/>
</dbReference>
<proteinExistence type="predicted"/>
<evidence type="ECO:0000256" key="3">
    <source>
        <dbReference type="ARBA" id="ARBA00022723"/>
    </source>
</evidence>
<dbReference type="Pfam" id="PF14376">
    <property type="entry name" value="Haem_bd"/>
    <property type="match status" value="1"/>
</dbReference>
<dbReference type="PANTHER" id="PTHR30600">
    <property type="entry name" value="CYTOCHROME C PEROXIDASE-RELATED"/>
    <property type="match status" value="1"/>
</dbReference>
<gene>
    <name evidence="8" type="ORF">V6W77_00810</name>
</gene>
<keyword evidence="9" id="KW-1185">Reference proteome</keyword>
<evidence type="ECO:0000313" key="8">
    <source>
        <dbReference type="EMBL" id="MEG9474812.1"/>
    </source>
</evidence>
<dbReference type="Proteomes" id="UP001432017">
    <property type="component" value="Unassembled WGS sequence"/>
</dbReference>
<keyword evidence="4" id="KW-0560">Oxidoreductase</keyword>
<dbReference type="InterPro" id="IPR036909">
    <property type="entry name" value="Cyt_c-like_dom_sf"/>
</dbReference>
<evidence type="ECO:0000256" key="6">
    <source>
        <dbReference type="PROSITE-ProRule" id="PRU00433"/>
    </source>
</evidence>
<keyword evidence="2 6" id="KW-0349">Heme</keyword>
<accession>A0ABU7ZBT4</accession>
<evidence type="ECO:0000256" key="5">
    <source>
        <dbReference type="ARBA" id="ARBA00023004"/>
    </source>
</evidence>
<organism evidence="8 9">
    <name type="scientific">Mannheimia indoligenes</name>
    <dbReference type="NCBI Taxonomy" id="3103145"/>
    <lineage>
        <taxon>Bacteria</taxon>
        <taxon>Pseudomonadati</taxon>
        <taxon>Pseudomonadota</taxon>
        <taxon>Gammaproteobacteria</taxon>
        <taxon>Pasteurellales</taxon>
        <taxon>Pasteurellaceae</taxon>
        <taxon>Mannheimia</taxon>
    </lineage>
</organism>
<dbReference type="InterPro" id="IPR004852">
    <property type="entry name" value="Di-haem_cyt_c_peroxidsae"/>
</dbReference>
<dbReference type="Gene3D" id="1.10.760.10">
    <property type="entry name" value="Cytochrome c-like domain"/>
    <property type="match status" value="2"/>
</dbReference>
<comment type="caution">
    <text evidence="8">The sequence shown here is derived from an EMBL/GenBank/DDBJ whole genome shotgun (WGS) entry which is preliminary data.</text>
</comment>
<keyword evidence="8" id="KW-0575">Peroxidase</keyword>
<protein>
    <submittedName>
        <fullName evidence="8">Cytochrome-c peroxidase</fullName>
    </submittedName>
</protein>
<dbReference type="InterPro" id="IPR009056">
    <property type="entry name" value="Cyt_c-like_dom"/>
</dbReference>
<evidence type="ECO:0000259" key="7">
    <source>
        <dbReference type="PROSITE" id="PS51007"/>
    </source>
</evidence>
<dbReference type="PROSITE" id="PS51007">
    <property type="entry name" value="CYTC"/>
    <property type="match status" value="1"/>
</dbReference>
<evidence type="ECO:0000256" key="1">
    <source>
        <dbReference type="ARBA" id="ARBA00004196"/>
    </source>
</evidence>
<dbReference type="GO" id="GO:0004601">
    <property type="term" value="F:peroxidase activity"/>
    <property type="evidence" value="ECO:0007669"/>
    <property type="project" value="UniProtKB-KW"/>
</dbReference>
<dbReference type="InterPro" id="IPR051395">
    <property type="entry name" value="Cytochrome_c_Peroxidase/MauG"/>
</dbReference>
<evidence type="ECO:0000313" key="9">
    <source>
        <dbReference type="Proteomes" id="UP001432017"/>
    </source>
</evidence>
<sequence>MKKYLFSGLALAAIGYFGLVGYATYFDKANSEKLMATTAAELPQSHKSVLGVMYKNGCQYCHSPNAELPGYAKFPIANQIIASDIETGNRFFRLDQMIEGMKDPSKLSEADLAKLEQVIRNDEMPAAKYIHIHWGSRPDDAEKKVILDWIEEQRKTHFLPEGVEGVNAKNLVQPIPNSLPTNPKKVALGKDLYLDGRLSADGSISCHSCHLLAQAGVDNLPVAEGIHGLKGGINAPTVFNAALNKWQFWDGRAKTLADQASGPPTNPVEMGSKSWDEIVAKFDKDEEFKKRFFEVYPQISEANLTDAIGEFEKTLLTPNSAFDKFLKGDENALTAEQKRGYEHFKNAKCDTCHTGSLMGGQSFEYMGLYGDYFKDRGTAMTDADQGRYAHTKDPHDMHRFKVPTLRNVALTAPYMHDASAKDLKEAVRIMGKYQSNKNFTDTELNEIASFLESLTGEYEGKLLTNEKMK</sequence>
<name>A0ABU7ZBT4_9PAST</name>
<dbReference type="EMBL" id="JBAJJM010000001">
    <property type="protein sequence ID" value="MEG9474812.1"/>
    <property type="molecule type" value="Genomic_DNA"/>
</dbReference>
<dbReference type="SUPFAM" id="SSF46626">
    <property type="entry name" value="Cytochrome c"/>
    <property type="match status" value="2"/>
</dbReference>
<evidence type="ECO:0000256" key="4">
    <source>
        <dbReference type="ARBA" id="ARBA00023002"/>
    </source>
</evidence>
<evidence type="ECO:0000256" key="2">
    <source>
        <dbReference type="ARBA" id="ARBA00022617"/>
    </source>
</evidence>
<dbReference type="SMART" id="SM01235">
    <property type="entry name" value="Haem_bd"/>
    <property type="match status" value="1"/>
</dbReference>
<dbReference type="RefSeq" id="WP_334253500.1">
    <property type="nucleotide sequence ID" value="NZ_JBAJJM010000001.1"/>
</dbReference>
<keyword evidence="3 6" id="KW-0479">Metal-binding</keyword>
<dbReference type="PANTHER" id="PTHR30600:SF7">
    <property type="entry name" value="CYTOCHROME C PEROXIDASE-RELATED"/>
    <property type="match status" value="1"/>
</dbReference>
<keyword evidence="5 6" id="KW-0408">Iron</keyword>
<comment type="subcellular location">
    <subcellularLocation>
        <location evidence="1">Cell envelope</location>
    </subcellularLocation>
</comment>
<dbReference type="Pfam" id="PF03150">
    <property type="entry name" value="CCP_MauG"/>
    <property type="match status" value="1"/>
</dbReference>